<dbReference type="EMBL" id="OX365700">
    <property type="protein sequence ID" value="CAI4030439.1"/>
    <property type="molecule type" value="Genomic_DNA"/>
</dbReference>
<sequence length="42" mass="4727">MIKRPATPNRQPLEGAERLVWEFVGLVALLLTIAGVVIVLWR</sequence>
<protein>
    <submittedName>
        <fullName evidence="2">Uncharacterized protein</fullName>
    </submittedName>
</protein>
<feature type="transmembrane region" description="Helical" evidence="1">
    <location>
        <begin position="20"/>
        <end position="41"/>
    </location>
</feature>
<reference evidence="2" key="1">
    <citation type="submission" date="2022-10" db="EMBL/GenBank/DDBJ databases">
        <authorList>
            <person name="Koch H."/>
        </authorList>
    </citation>
    <scope>NUCLEOTIDE SEQUENCE</scope>
    <source>
        <strain evidence="2">DNF</strain>
    </source>
</reference>
<evidence type="ECO:0000313" key="3">
    <source>
        <dbReference type="Proteomes" id="UP001179121"/>
    </source>
</evidence>
<organism evidence="2 3">
    <name type="scientific">Nitrospira tepida</name>
    <dbReference type="NCBI Taxonomy" id="2973512"/>
    <lineage>
        <taxon>Bacteria</taxon>
        <taxon>Pseudomonadati</taxon>
        <taxon>Nitrospirota</taxon>
        <taxon>Nitrospiria</taxon>
        <taxon>Nitrospirales</taxon>
        <taxon>Nitrospiraceae</taxon>
        <taxon>Nitrospira</taxon>
    </lineage>
</organism>
<evidence type="ECO:0000256" key="1">
    <source>
        <dbReference type="SAM" id="Phobius"/>
    </source>
</evidence>
<proteinExistence type="predicted"/>
<keyword evidence="1" id="KW-1133">Transmembrane helix</keyword>
<accession>A0AA86T1W2</accession>
<dbReference type="RefSeq" id="WP_289267428.1">
    <property type="nucleotide sequence ID" value="NZ_OX365700.1"/>
</dbReference>
<gene>
    <name evidence="2" type="ORF">DNFV4_00867</name>
</gene>
<name>A0AA86T1W2_9BACT</name>
<dbReference type="Proteomes" id="UP001179121">
    <property type="component" value="Chromosome"/>
</dbReference>
<keyword evidence="1" id="KW-0472">Membrane</keyword>
<dbReference type="AlphaFoldDB" id="A0AA86T1W2"/>
<keyword evidence="1" id="KW-0812">Transmembrane</keyword>
<keyword evidence="3" id="KW-1185">Reference proteome</keyword>
<dbReference type="KEGG" id="nti:DNFV4_00867"/>
<evidence type="ECO:0000313" key="2">
    <source>
        <dbReference type="EMBL" id="CAI4030439.1"/>
    </source>
</evidence>